<evidence type="ECO:0000256" key="2">
    <source>
        <dbReference type="SAM" id="SignalP"/>
    </source>
</evidence>
<dbReference type="Proteomes" id="UP000030750">
    <property type="component" value="Unassembled WGS sequence"/>
</dbReference>
<dbReference type="EMBL" id="HG710602">
    <property type="protein sequence ID" value="CDJ47103.1"/>
    <property type="molecule type" value="Genomic_DNA"/>
</dbReference>
<dbReference type="Pfam" id="PF11677">
    <property type="entry name" value="DUF3273"/>
    <property type="match status" value="1"/>
</dbReference>
<gene>
    <name evidence="3" type="ORF">EBH_0070650</name>
</gene>
<sequence length="120" mass="12681">MDGAACACLWLSLFAAAIWALFFEPEVNAVSPALHETELTNDVEQQVEKFARLSPYYPPAAAATAAAAAADGSSSGSSGNAATPLQQQQQQQSFSQSPSQQFLQQQASVVAQAYEAEGRR</sequence>
<evidence type="ECO:0000313" key="4">
    <source>
        <dbReference type="Proteomes" id="UP000030750"/>
    </source>
</evidence>
<keyword evidence="2" id="KW-0732">Signal</keyword>
<dbReference type="InterPro" id="IPR021691">
    <property type="entry name" value="DUF3273"/>
</dbReference>
<feature type="region of interest" description="Disordered" evidence="1">
    <location>
        <begin position="67"/>
        <end position="100"/>
    </location>
</feature>
<feature type="chain" id="PRO_5004674325" evidence="2">
    <location>
        <begin position="21"/>
        <end position="120"/>
    </location>
</feature>
<reference evidence="3" key="1">
    <citation type="submission" date="2013-10" db="EMBL/GenBank/DDBJ databases">
        <title>Genomic analysis of the causative agents of coccidiosis in chickens.</title>
        <authorList>
            <person name="Reid A.J."/>
            <person name="Blake D."/>
            <person name="Billington K."/>
            <person name="Browne H."/>
            <person name="Dunn M."/>
            <person name="Hung S."/>
            <person name="Kawahara F."/>
            <person name="Miranda-Saavedra D."/>
            <person name="Mourier T."/>
            <person name="Nagra H."/>
            <person name="Otto T.D."/>
            <person name="Rawlings N."/>
            <person name="Sanchez A."/>
            <person name="Sanders M."/>
            <person name="Subramaniam C."/>
            <person name="Tay Y."/>
            <person name="Dear P."/>
            <person name="Doerig C."/>
            <person name="Gruber A."/>
            <person name="Parkinson J."/>
            <person name="Shirley M."/>
            <person name="Wan K.L."/>
            <person name="Berriman M."/>
            <person name="Tomley F."/>
            <person name="Pain A."/>
        </authorList>
    </citation>
    <scope>NUCLEOTIDE SEQUENCE [LARGE SCALE GENOMIC DNA]</scope>
    <source>
        <strain evidence="3">Houghton</strain>
    </source>
</reference>
<keyword evidence="4" id="KW-1185">Reference proteome</keyword>
<evidence type="ECO:0000313" key="3">
    <source>
        <dbReference type="EMBL" id="CDJ47103.1"/>
    </source>
</evidence>
<organism evidence="3 4">
    <name type="scientific">Eimeria brunetti</name>
    <dbReference type="NCBI Taxonomy" id="51314"/>
    <lineage>
        <taxon>Eukaryota</taxon>
        <taxon>Sar</taxon>
        <taxon>Alveolata</taxon>
        <taxon>Apicomplexa</taxon>
        <taxon>Conoidasida</taxon>
        <taxon>Coccidia</taxon>
        <taxon>Eucoccidiorida</taxon>
        <taxon>Eimeriorina</taxon>
        <taxon>Eimeriidae</taxon>
        <taxon>Eimeria</taxon>
    </lineage>
</organism>
<dbReference type="OrthoDB" id="396938at2759"/>
<reference evidence="3" key="2">
    <citation type="submission" date="2013-10" db="EMBL/GenBank/DDBJ databases">
        <authorList>
            <person name="Aslett M."/>
        </authorList>
    </citation>
    <scope>NUCLEOTIDE SEQUENCE [LARGE SCALE GENOMIC DNA]</scope>
    <source>
        <strain evidence="3">Houghton</strain>
    </source>
</reference>
<proteinExistence type="predicted"/>
<dbReference type="VEuPathDB" id="ToxoDB:EBH_0070650"/>
<dbReference type="AlphaFoldDB" id="U6LD02"/>
<name>U6LD02_9EIME</name>
<protein>
    <submittedName>
        <fullName evidence="3">Chromosome III, complete sequence, related</fullName>
    </submittedName>
</protein>
<evidence type="ECO:0000256" key="1">
    <source>
        <dbReference type="SAM" id="MobiDB-lite"/>
    </source>
</evidence>
<feature type="signal peptide" evidence="2">
    <location>
        <begin position="1"/>
        <end position="20"/>
    </location>
</feature>
<accession>U6LD02</accession>